<evidence type="ECO:0008006" key="4">
    <source>
        <dbReference type="Google" id="ProtNLM"/>
    </source>
</evidence>
<sequence>MKRLALPSAMLALTTLLTACPGGPTPDPTQTLTVTVTGVQSAPVTVTNTTTNKVEFTGMVTGSKVFLGLPKDSLFKIEGAAVNGYTTPESQTVSLNGDKTVTLTYAAVPVTYDLTINVTGVAKAPVTVTNTTSNQVVFTGEVTGSKVIAALPKDAVLKIEGGAVNGYTTPAGQSVTMDAAKAVTVNYTVQPAQKLPTGEVRLSAGGSGRSDQEAIGGTVSIPGYYDAEAGPVDLVAGTVQNDLTFALSEEDPATLASILSTPQELIDAVKECPGTIKFSDMDQRLLMDRSLNLTLKDQNYSGDVTAVPASNRKQIAWFYYADRPGNMNADFTCQFGDITVNAKYALTLVKGWNMASYSVSTDSADKASITVQSIPMEKVVMITYTALNSNSLAGLAVKKVERAFNFFHR</sequence>
<feature type="chain" id="PRO_5047264371" description="Lipoprotein" evidence="1">
    <location>
        <begin position="20"/>
        <end position="409"/>
    </location>
</feature>
<reference evidence="3" key="1">
    <citation type="journal article" date="2019" name="Int. J. Syst. Evol. Microbiol.">
        <title>The Global Catalogue of Microorganisms (GCM) 10K type strain sequencing project: providing services to taxonomists for standard genome sequencing and annotation.</title>
        <authorList>
            <consortium name="The Broad Institute Genomics Platform"/>
            <consortium name="The Broad Institute Genome Sequencing Center for Infectious Disease"/>
            <person name="Wu L."/>
            <person name="Ma J."/>
        </authorList>
    </citation>
    <scope>NUCLEOTIDE SEQUENCE [LARGE SCALE GENOMIC DNA]</scope>
    <source>
        <strain evidence="3">CCUG 55995</strain>
    </source>
</reference>
<keyword evidence="3" id="KW-1185">Reference proteome</keyword>
<gene>
    <name evidence="2" type="ORF">ACFO0D_15850</name>
</gene>
<dbReference type="PROSITE" id="PS51257">
    <property type="entry name" value="PROKAR_LIPOPROTEIN"/>
    <property type="match status" value="1"/>
</dbReference>
<feature type="signal peptide" evidence="1">
    <location>
        <begin position="1"/>
        <end position="19"/>
    </location>
</feature>
<evidence type="ECO:0000313" key="2">
    <source>
        <dbReference type="EMBL" id="MFC4639811.1"/>
    </source>
</evidence>
<dbReference type="Proteomes" id="UP001595952">
    <property type="component" value="Unassembled WGS sequence"/>
</dbReference>
<organism evidence="2 3">
    <name type="scientific">Deinococcus hohokamensis</name>
    <dbReference type="NCBI Taxonomy" id="309883"/>
    <lineage>
        <taxon>Bacteria</taxon>
        <taxon>Thermotogati</taxon>
        <taxon>Deinococcota</taxon>
        <taxon>Deinococci</taxon>
        <taxon>Deinococcales</taxon>
        <taxon>Deinococcaceae</taxon>
        <taxon>Deinococcus</taxon>
    </lineage>
</organism>
<proteinExistence type="predicted"/>
<evidence type="ECO:0000256" key="1">
    <source>
        <dbReference type="SAM" id="SignalP"/>
    </source>
</evidence>
<keyword evidence="1" id="KW-0732">Signal</keyword>
<accession>A0ABV9IDZ8</accession>
<comment type="caution">
    <text evidence="2">The sequence shown here is derived from an EMBL/GenBank/DDBJ whole genome shotgun (WGS) entry which is preliminary data.</text>
</comment>
<dbReference type="EMBL" id="JBHSEI010000010">
    <property type="protein sequence ID" value="MFC4639811.1"/>
    <property type="molecule type" value="Genomic_DNA"/>
</dbReference>
<dbReference type="RefSeq" id="WP_380062788.1">
    <property type="nucleotide sequence ID" value="NZ_JBHSEI010000010.1"/>
</dbReference>
<evidence type="ECO:0000313" key="3">
    <source>
        <dbReference type="Proteomes" id="UP001595952"/>
    </source>
</evidence>
<protein>
    <recommendedName>
        <fullName evidence="4">Lipoprotein</fullName>
    </recommendedName>
</protein>
<name>A0ABV9IDZ8_9DEIO</name>